<dbReference type="EC" id="2.1.2.10" evidence="2 7"/>
<evidence type="ECO:0000256" key="7">
    <source>
        <dbReference type="HAMAP-Rule" id="MF_00259"/>
    </source>
</evidence>
<feature type="binding site" evidence="8">
    <location>
        <position position="200"/>
    </location>
    <ligand>
        <name>substrate</name>
    </ligand>
</feature>
<dbReference type="Gene3D" id="3.30.1360.120">
    <property type="entry name" value="Probable tRNA modification gtpase trme, domain 1"/>
    <property type="match status" value="1"/>
</dbReference>
<dbReference type="GO" id="GO:0008168">
    <property type="term" value="F:methyltransferase activity"/>
    <property type="evidence" value="ECO:0007669"/>
    <property type="project" value="UniProtKB-KW"/>
</dbReference>
<dbReference type="Pfam" id="PF01571">
    <property type="entry name" value="GCV_T"/>
    <property type="match status" value="1"/>
</dbReference>
<dbReference type="NCBIfam" id="TIGR00528">
    <property type="entry name" value="gcvT"/>
    <property type="match status" value="1"/>
</dbReference>
<dbReference type="FunFam" id="2.40.30.110:FF:000003">
    <property type="entry name" value="Aminomethyltransferase"/>
    <property type="match status" value="1"/>
</dbReference>
<dbReference type="NCBIfam" id="NF001567">
    <property type="entry name" value="PRK00389.1"/>
    <property type="match status" value="1"/>
</dbReference>
<dbReference type="InterPro" id="IPR027266">
    <property type="entry name" value="TrmE/GcvT-like"/>
</dbReference>
<dbReference type="FunFam" id="4.10.1250.10:FF:000001">
    <property type="entry name" value="Aminomethyltransferase"/>
    <property type="match status" value="1"/>
</dbReference>
<dbReference type="Pfam" id="PF08669">
    <property type="entry name" value="GCV_T_C"/>
    <property type="match status" value="1"/>
</dbReference>
<evidence type="ECO:0000256" key="4">
    <source>
        <dbReference type="ARBA" id="ARBA00022679"/>
    </source>
</evidence>
<sequence length="368" mass="39618">MGVAETQRTILYDKHVELGAKMVPFGGFEMPVQYDSIKAEHRAVRDAVGLFDVSHMGEALIEGASALDTLQTILTNDASKLEVGKAQYSLMCNEKGGTVDDFLVYQLAPEQYMVIPNAANREKNIAWLKQHAKAGTTVSDVSDDYALLALQGPKALDVLQPLTDDDVGAIGVFRFQADVAVDGRSAIVSRSGYTGEDGFEIYCRTADAGAIWDALLAAGESARIKPCGLGARDTLRFEARLPLYGQELTETISPLEANLGFAVKVKKDADFIGKEALAAEKEQGPTRKIVGIEMLDRGIPRTNYPIFDANDNEIGHVTSGTQSPTLGKNLGLAIVKADDASLDTEIIVGVRKRKLKAKVVPTPFYPGG</sequence>
<dbReference type="GO" id="GO:0005960">
    <property type="term" value="C:glycine cleavage complex"/>
    <property type="evidence" value="ECO:0007669"/>
    <property type="project" value="InterPro"/>
</dbReference>
<dbReference type="Gene3D" id="3.30.70.1400">
    <property type="entry name" value="Aminomethyltransferase beta-barrel domains"/>
    <property type="match status" value="1"/>
</dbReference>
<accession>A0A345BUY6</accession>
<dbReference type="PANTHER" id="PTHR43757:SF2">
    <property type="entry name" value="AMINOMETHYLTRANSFERASE, MITOCHONDRIAL"/>
    <property type="match status" value="1"/>
</dbReference>
<protein>
    <recommendedName>
        <fullName evidence="2 7">Aminomethyltransferase</fullName>
        <ecNumber evidence="2 7">2.1.2.10</ecNumber>
    </recommendedName>
    <alternativeName>
        <fullName evidence="5 7">Glycine cleavage system T protein</fullName>
    </alternativeName>
</protein>
<dbReference type="Proteomes" id="UP000252100">
    <property type="component" value="Chromosome"/>
</dbReference>
<name>A0A345BUY6_9BACI</name>
<keyword evidence="12" id="KW-1185">Reference proteome</keyword>
<evidence type="ECO:0000256" key="1">
    <source>
        <dbReference type="ARBA" id="ARBA00008609"/>
    </source>
</evidence>
<dbReference type="OrthoDB" id="9774591at2"/>
<dbReference type="InterPro" id="IPR022903">
    <property type="entry name" value="GcvT_bac"/>
</dbReference>
<evidence type="ECO:0000259" key="10">
    <source>
        <dbReference type="Pfam" id="PF08669"/>
    </source>
</evidence>
<evidence type="ECO:0000256" key="8">
    <source>
        <dbReference type="PIRSR" id="PIRSR006487-1"/>
    </source>
</evidence>
<dbReference type="InterPro" id="IPR006222">
    <property type="entry name" value="GCVT_N"/>
</dbReference>
<keyword evidence="3 7" id="KW-0032">Aminotransferase</keyword>
<dbReference type="InterPro" id="IPR006223">
    <property type="entry name" value="GcvT"/>
</dbReference>
<comment type="catalytic activity">
    <reaction evidence="6 7">
        <text>N(6)-[(R)-S(8)-aminomethyldihydrolipoyl]-L-lysyl-[protein] + (6S)-5,6,7,8-tetrahydrofolate = N(6)-[(R)-dihydrolipoyl]-L-lysyl-[protein] + (6R)-5,10-methylene-5,6,7,8-tetrahydrofolate + NH4(+)</text>
        <dbReference type="Rhea" id="RHEA:16945"/>
        <dbReference type="Rhea" id="RHEA-COMP:10475"/>
        <dbReference type="Rhea" id="RHEA-COMP:10492"/>
        <dbReference type="ChEBI" id="CHEBI:15636"/>
        <dbReference type="ChEBI" id="CHEBI:28938"/>
        <dbReference type="ChEBI" id="CHEBI:57453"/>
        <dbReference type="ChEBI" id="CHEBI:83100"/>
        <dbReference type="ChEBI" id="CHEBI:83143"/>
        <dbReference type="EC" id="2.1.2.10"/>
    </reaction>
</comment>
<evidence type="ECO:0000256" key="2">
    <source>
        <dbReference type="ARBA" id="ARBA00012616"/>
    </source>
</evidence>
<gene>
    <name evidence="7 11" type="primary">gcvT</name>
    <name evidence="11" type="ORF">DT065_01180</name>
</gene>
<reference evidence="11 12" key="1">
    <citation type="journal article" date="2018" name="J. Microbiol.">
        <title>Salicibibacter kimchii gen. nov., sp. nov., a moderately halophilic and alkalitolerant bacterium in the family Bacillaceae, isolated from kimchi.</title>
        <authorList>
            <person name="Jang J.Y."/>
            <person name="Oh Y.J."/>
            <person name="Lim S.K."/>
            <person name="Park H.K."/>
            <person name="Lee C."/>
            <person name="Kim J.Y."/>
            <person name="Lee M.A."/>
            <person name="Choi H.J."/>
        </authorList>
    </citation>
    <scope>NUCLEOTIDE SEQUENCE [LARGE SCALE GENOMIC DNA]</scope>
    <source>
        <strain evidence="11 12">NKC1-1</strain>
    </source>
</reference>
<proteinExistence type="inferred from homology"/>
<dbReference type="GO" id="GO:0005829">
    <property type="term" value="C:cytosol"/>
    <property type="evidence" value="ECO:0007669"/>
    <property type="project" value="TreeGrafter"/>
</dbReference>
<organism evidence="11 12">
    <name type="scientific">Salicibibacter kimchii</name>
    <dbReference type="NCBI Taxonomy" id="2099786"/>
    <lineage>
        <taxon>Bacteria</taxon>
        <taxon>Bacillati</taxon>
        <taxon>Bacillota</taxon>
        <taxon>Bacilli</taxon>
        <taxon>Bacillales</taxon>
        <taxon>Bacillaceae</taxon>
        <taxon>Salicibibacter</taxon>
    </lineage>
</organism>
<dbReference type="Gene3D" id="4.10.1250.10">
    <property type="entry name" value="Aminomethyltransferase fragment"/>
    <property type="match status" value="1"/>
</dbReference>
<keyword evidence="11" id="KW-0489">Methyltransferase</keyword>
<dbReference type="Gene3D" id="2.40.30.110">
    <property type="entry name" value="Aminomethyltransferase beta-barrel domains"/>
    <property type="match status" value="1"/>
</dbReference>
<dbReference type="SUPFAM" id="SSF101790">
    <property type="entry name" value="Aminomethyltransferase beta-barrel domain"/>
    <property type="match status" value="1"/>
</dbReference>
<feature type="domain" description="Aminomethyltransferase C-terminal" evidence="10">
    <location>
        <begin position="287"/>
        <end position="365"/>
    </location>
</feature>
<evidence type="ECO:0000256" key="3">
    <source>
        <dbReference type="ARBA" id="ARBA00022576"/>
    </source>
</evidence>
<dbReference type="InterPro" id="IPR013977">
    <property type="entry name" value="GcvT_C"/>
</dbReference>
<dbReference type="EMBL" id="CP031092">
    <property type="protein sequence ID" value="AXF54767.1"/>
    <property type="molecule type" value="Genomic_DNA"/>
</dbReference>
<keyword evidence="4 7" id="KW-0808">Transferase</keyword>
<dbReference type="InterPro" id="IPR028896">
    <property type="entry name" value="GcvT/YgfZ/DmdA"/>
</dbReference>
<comment type="subunit">
    <text evidence="7">The glycine cleavage system is composed of four proteins: P, T, L and H.</text>
</comment>
<dbReference type="GO" id="GO:0032259">
    <property type="term" value="P:methylation"/>
    <property type="evidence" value="ECO:0007669"/>
    <property type="project" value="UniProtKB-KW"/>
</dbReference>
<dbReference type="KEGG" id="rue:DT065_01180"/>
<dbReference type="GO" id="GO:0004047">
    <property type="term" value="F:aminomethyltransferase activity"/>
    <property type="evidence" value="ECO:0007669"/>
    <property type="project" value="UniProtKB-UniRule"/>
</dbReference>
<dbReference type="FunFam" id="3.30.70.1400:FF:000001">
    <property type="entry name" value="Aminomethyltransferase"/>
    <property type="match status" value="1"/>
</dbReference>
<evidence type="ECO:0000256" key="6">
    <source>
        <dbReference type="ARBA" id="ARBA00047665"/>
    </source>
</evidence>
<dbReference type="SUPFAM" id="SSF103025">
    <property type="entry name" value="Folate-binding domain"/>
    <property type="match status" value="1"/>
</dbReference>
<evidence type="ECO:0000259" key="9">
    <source>
        <dbReference type="Pfam" id="PF01571"/>
    </source>
</evidence>
<comment type="function">
    <text evidence="7">The glycine cleavage system catalyzes the degradation of glycine.</text>
</comment>
<dbReference type="GO" id="GO:0008483">
    <property type="term" value="F:transaminase activity"/>
    <property type="evidence" value="ECO:0007669"/>
    <property type="project" value="UniProtKB-KW"/>
</dbReference>
<evidence type="ECO:0000256" key="5">
    <source>
        <dbReference type="ARBA" id="ARBA00031395"/>
    </source>
</evidence>
<evidence type="ECO:0000313" key="12">
    <source>
        <dbReference type="Proteomes" id="UP000252100"/>
    </source>
</evidence>
<dbReference type="PIRSF" id="PIRSF006487">
    <property type="entry name" value="GcvT"/>
    <property type="match status" value="1"/>
</dbReference>
<comment type="similarity">
    <text evidence="1 7">Belongs to the GcvT family.</text>
</comment>
<dbReference type="HAMAP" id="MF_00259">
    <property type="entry name" value="GcvT"/>
    <property type="match status" value="1"/>
</dbReference>
<evidence type="ECO:0000313" key="11">
    <source>
        <dbReference type="EMBL" id="AXF54767.1"/>
    </source>
</evidence>
<dbReference type="AlphaFoldDB" id="A0A345BUY6"/>
<dbReference type="PANTHER" id="PTHR43757">
    <property type="entry name" value="AMINOMETHYLTRANSFERASE"/>
    <property type="match status" value="1"/>
</dbReference>
<dbReference type="InterPro" id="IPR029043">
    <property type="entry name" value="GcvT/YgfZ_C"/>
</dbReference>
<feature type="domain" description="GCVT N-terminal" evidence="9">
    <location>
        <begin position="11"/>
        <end position="267"/>
    </location>
</feature>
<dbReference type="GO" id="GO:0019464">
    <property type="term" value="P:glycine decarboxylation via glycine cleavage system"/>
    <property type="evidence" value="ECO:0007669"/>
    <property type="project" value="UniProtKB-UniRule"/>
</dbReference>